<keyword evidence="8" id="KW-0325">Glycoprotein</keyword>
<evidence type="ECO:0000256" key="3">
    <source>
        <dbReference type="ARBA" id="ARBA00022692"/>
    </source>
</evidence>
<dbReference type="Gene3D" id="3.80.10.10">
    <property type="entry name" value="Ribonuclease Inhibitor"/>
    <property type="match status" value="2"/>
</dbReference>
<dbReference type="InterPro" id="IPR001611">
    <property type="entry name" value="Leu-rich_rpt"/>
</dbReference>
<name>A0A811S524_9POAL</name>
<dbReference type="EMBL" id="CAJGYO010000018">
    <property type="protein sequence ID" value="CAD6336560.1"/>
    <property type="molecule type" value="Genomic_DNA"/>
</dbReference>
<evidence type="ECO:0000256" key="9">
    <source>
        <dbReference type="SAM" id="Phobius"/>
    </source>
</evidence>
<dbReference type="InterPro" id="IPR003591">
    <property type="entry name" value="Leu-rich_rpt_typical-subtyp"/>
</dbReference>
<dbReference type="Pfam" id="PF13855">
    <property type="entry name" value="LRR_8"/>
    <property type="match status" value="2"/>
</dbReference>
<dbReference type="InterPro" id="IPR051809">
    <property type="entry name" value="Plant_receptor-like_S/T_kinase"/>
</dbReference>
<keyword evidence="13" id="KW-1185">Reference proteome</keyword>
<proteinExistence type="predicted"/>
<dbReference type="Pfam" id="PF08263">
    <property type="entry name" value="LRRNT_2"/>
    <property type="match status" value="1"/>
</dbReference>
<dbReference type="Pfam" id="PF00560">
    <property type="entry name" value="LRR_1"/>
    <property type="match status" value="2"/>
</dbReference>
<keyword evidence="4 10" id="KW-0732">Signal</keyword>
<accession>A0A811S524</accession>
<feature type="signal peptide" evidence="10">
    <location>
        <begin position="1"/>
        <end position="27"/>
    </location>
</feature>
<dbReference type="OrthoDB" id="4062651at2759"/>
<comment type="subcellular location">
    <subcellularLocation>
        <location evidence="1">Membrane</location>
    </subcellularLocation>
</comment>
<evidence type="ECO:0000256" key="10">
    <source>
        <dbReference type="SAM" id="SignalP"/>
    </source>
</evidence>
<dbReference type="GO" id="GO:0016020">
    <property type="term" value="C:membrane"/>
    <property type="evidence" value="ECO:0007669"/>
    <property type="project" value="UniProtKB-SubCell"/>
</dbReference>
<dbReference type="InterPro" id="IPR011009">
    <property type="entry name" value="Kinase-like_dom_sf"/>
</dbReference>
<feature type="transmembrane region" description="Helical" evidence="9">
    <location>
        <begin position="417"/>
        <end position="437"/>
    </location>
</feature>
<keyword evidence="2" id="KW-0433">Leucine-rich repeat</keyword>
<organism evidence="12 13">
    <name type="scientific">Miscanthus lutarioriparius</name>
    <dbReference type="NCBI Taxonomy" id="422564"/>
    <lineage>
        <taxon>Eukaryota</taxon>
        <taxon>Viridiplantae</taxon>
        <taxon>Streptophyta</taxon>
        <taxon>Embryophyta</taxon>
        <taxon>Tracheophyta</taxon>
        <taxon>Spermatophyta</taxon>
        <taxon>Magnoliopsida</taxon>
        <taxon>Liliopsida</taxon>
        <taxon>Poales</taxon>
        <taxon>Poaceae</taxon>
        <taxon>PACMAD clade</taxon>
        <taxon>Panicoideae</taxon>
        <taxon>Andropogonodae</taxon>
        <taxon>Andropogoneae</taxon>
        <taxon>Saccharinae</taxon>
        <taxon>Miscanthus</taxon>
    </lineage>
</organism>
<evidence type="ECO:0000313" key="12">
    <source>
        <dbReference type="EMBL" id="CAD6336560.1"/>
    </source>
</evidence>
<dbReference type="InterPro" id="IPR032675">
    <property type="entry name" value="LRR_dom_sf"/>
</dbReference>
<dbReference type="SUPFAM" id="SSF52058">
    <property type="entry name" value="L domain-like"/>
    <property type="match status" value="1"/>
</dbReference>
<keyword evidence="3 9" id="KW-0812">Transmembrane</keyword>
<evidence type="ECO:0000313" key="13">
    <source>
        <dbReference type="Proteomes" id="UP000604825"/>
    </source>
</evidence>
<evidence type="ECO:0000259" key="11">
    <source>
        <dbReference type="Pfam" id="PF08263"/>
    </source>
</evidence>
<evidence type="ECO:0000256" key="5">
    <source>
        <dbReference type="ARBA" id="ARBA00022737"/>
    </source>
</evidence>
<evidence type="ECO:0000256" key="8">
    <source>
        <dbReference type="ARBA" id="ARBA00023180"/>
    </source>
</evidence>
<dbReference type="InterPro" id="IPR013210">
    <property type="entry name" value="LRR_N_plant-typ"/>
</dbReference>
<sequence length="542" mass="60369">MASLYLVHGILMLTLVLLNVHILKSNCESTTRDSEKAALLKLEQDWGKPAALNWSSITNTDHCDWSGVICTDGFVTGRMHPQFGNLSNIKYLCMSNMNIVGEIPDTMFQLSQLRLLDLSSNRLNGMIPSGVWRLRSLEMLYLDNSSLCGHISGPIEAMSLTEINVSNNLLTGRIPEDFGKLKNLTLLLLHDNNISGLIPKGIALLPMLRDMQLSRNFLSGGLPNELGKHSMLFNIEISSNNLSGKLPEGLCSFQALQYIDFSNNRLSGELPKSLLRCRKLRSIFLNNNQLRGSFPSSIWSLPELTMIMIQENGFSGSLPNSLENLTNVSRQLKYANGRKQLISGEVPTNLNPTCTFACPRPGWKYVIRVTTFKDLINEFEQGFLFNPGLCSYNFGNYPMCSTQPGPEEQDKHLKRPIIIFLILGSTILVFTGIFCFIKIRARKKHEAPSPQWKLTTFQPTSYNVEDILCVLTNNNLVGRGGLGKVYKICLGNNCKIAVKKIGNGLKKDGMLEKQFQAEIGDLSGMLTLSSCWASYQPPSQSS</sequence>
<evidence type="ECO:0000256" key="4">
    <source>
        <dbReference type="ARBA" id="ARBA00022729"/>
    </source>
</evidence>
<dbReference type="Proteomes" id="UP000604825">
    <property type="component" value="Unassembled WGS sequence"/>
</dbReference>
<dbReference type="PANTHER" id="PTHR27008">
    <property type="entry name" value="OS04G0122200 PROTEIN"/>
    <property type="match status" value="1"/>
</dbReference>
<dbReference type="SUPFAM" id="SSF56112">
    <property type="entry name" value="Protein kinase-like (PK-like)"/>
    <property type="match status" value="1"/>
</dbReference>
<keyword evidence="7 9" id="KW-0472">Membrane</keyword>
<evidence type="ECO:0000256" key="7">
    <source>
        <dbReference type="ARBA" id="ARBA00023136"/>
    </source>
</evidence>
<evidence type="ECO:0000256" key="1">
    <source>
        <dbReference type="ARBA" id="ARBA00004370"/>
    </source>
</evidence>
<dbReference type="FunFam" id="3.80.10.10:FF:000221">
    <property type="entry name" value="Leucine-rich repeat receptor-like protein kinase PXL1"/>
    <property type="match status" value="1"/>
</dbReference>
<comment type="caution">
    <text evidence="12">The sequence shown here is derived from an EMBL/GenBank/DDBJ whole genome shotgun (WGS) entry which is preliminary data.</text>
</comment>
<evidence type="ECO:0000256" key="2">
    <source>
        <dbReference type="ARBA" id="ARBA00022614"/>
    </source>
</evidence>
<protein>
    <recommendedName>
        <fullName evidence="11">Leucine-rich repeat-containing N-terminal plant-type domain-containing protein</fullName>
    </recommendedName>
</protein>
<dbReference type="PANTHER" id="PTHR27008:SF396">
    <property type="entry name" value="LRR RECEPTOR-LIKE SERINE_THREONINE-PROTEIN KINASE HSL2"/>
    <property type="match status" value="1"/>
</dbReference>
<evidence type="ECO:0000256" key="6">
    <source>
        <dbReference type="ARBA" id="ARBA00022989"/>
    </source>
</evidence>
<gene>
    <name evidence="12" type="ORF">NCGR_LOCUS60658</name>
</gene>
<dbReference type="AlphaFoldDB" id="A0A811S524"/>
<keyword evidence="6 9" id="KW-1133">Transmembrane helix</keyword>
<feature type="chain" id="PRO_5032329790" description="Leucine-rich repeat-containing N-terminal plant-type domain-containing protein" evidence="10">
    <location>
        <begin position="28"/>
        <end position="542"/>
    </location>
</feature>
<dbReference type="FunFam" id="3.80.10.10:FF:000041">
    <property type="entry name" value="LRR receptor-like serine/threonine-protein kinase ERECTA"/>
    <property type="match status" value="1"/>
</dbReference>
<reference evidence="12" key="1">
    <citation type="submission" date="2020-10" db="EMBL/GenBank/DDBJ databases">
        <authorList>
            <person name="Han B."/>
            <person name="Lu T."/>
            <person name="Zhao Q."/>
            <person name="Huang X."/>
            <person name="Zhao Y."/>
        </authorList>
    </citation>
    <scope>NUCLEOTIDE SEQUENCE</scope>
</reference>
<dbReference type="SMART" id="SM00369">
    <property type="entry name" value="LRR_TYP"/>
    <property type="match status" value="4"/>
</dbReference>
<keyword evidence="5" id="KW-0677">Repeat</keyword>
<dbReference type="Gene3D" id="3.30.200.20">
    <property type="entry name" value="Phosphorylase Kinase, domain 1"/>
    <property type="match status" value="1"/>
</dbReference>
<feature type="domain" description="Leucine-rich repeat-containing N-terminal plant-type" evidence="11">
    <location>
        <begin position="33"/>
        <end position="71"/>
    </location>
</feature>